<evidence type="ECO:0000313" key="2">
    <source>
        <dbReference type="EMBL" id="KAG7345134.1"/>
    </source>
</evidence>
<dbReference type="EMBL" id="JAGRRH010000022">
    <property type="protein sequence ID" value="KAG7345134.1"/>
    <property type="molecule type" value="Genomic_DNA"/>
</dbReference>
<accession>A0A9K3PHH2</accession>
<evidence type="ECO:0000313" key="3">
    <source>
        <dbReference type="Proteomes" id="UP000693970"/>
    </source>
</evidence>
<protein>
    <recommendedName>
        <fullName evidence="4">START domain-containing protein</fullName>
    </recommendedName>
</protein>
<proteinExistence type="predicted"/>
<organism evidence="2 3">
    <name type="scientific">Nitzschia inconspicua</name>
    <dbReference type="NCBI Taxonomy" id="303405"/>
    <lineage>
        <taxon>Eukaryota</taxon>
        <taxon>Sar</taxon>
        <taxon>Stramenopiles</taxon>
        <taxon>Ochrophyta</taxon>
        <taxon>Bacillariophyta</taxon>
        <taxon>Bacillariophyceae</taxon>
        <taxon>Bacillariophycidae</taxon>
        <taxon>Bacillariales</taxon>
        <taxon>Bacillariaceae</taxon>
        <taxon>Nitzschia</taxon>
    </lineage>
</organism>
<dbReference type="PANTHER" id="PTHR34560">
    <property type="entry name" value="POLYKETIDE CYCLASE/DEHYDRASE/LIPID TRANSPORT SUPERFAMILY PROTEIN"/>
    <property type="match status" value="1"/>
</dbReference>
<gene>
    <name evidence="2" type="ORF">IV203_032665</name>
</gene>
<keyword evidence="3" id="KW-1185">Reference proteome</keyword>
<name>A0A9K3PHH2_9STRA</name>
<sequence length="368" mass="41999">MESMTLHDDSLDKAVEGLVQEERHLAAARLLRRRLHTSKQISEDHRKLLRNANVIEHAVAELLSSPKNDWIKQGESHGKNGDFTIYYKIQEGAKLTCRIESPIPTSHLVPLLSVLNESGLYHEWIPTFHRPFKLGVTSSKQLASFSRGHQVIQVQCSVPYPIYPREALFDVVAIDDIDENGYIIAKMTTVTEGNCSNLPDIFDFPGVTTGFERCDFDGAVLFRACPTDHANYESAKRKCHGQDLILTSFSFHFDARLRYIPQALINFVTREALGIIWNMLLNVAEQVRDGTRTQHCEVIAQKKEFYEWVEGRCQFMLDKMKSKSDDHHSSGLSQNSNTPEVNASCDKEECEEKKDDNWTMQDILRLNT</sequence>
<comment type="caution">
    <text evidence="2">The sequence shown here is derived from an EMBL/GenBank/DDBJ whole genome shotgun (WGS) entry which is preliminary data.</text>
</comment>
<reference evidence="2" key="1">
    <citation type="journal article" date="2021" name="Sci. Rep.">
        <title>Diploid genomic architecture of Nitzschia inconspicua, an elite biomass production diatom.</title>
        <authorList>
            <person name="Oliver A."/>
            <person name="Podell S."/>
            <person name="Pinowska A."/>
            <person name="Traller J.C."/>
            <person name="Smith S.R."/>
            <person name="McClure R."/>
            <person name="Beliaev A."/>
            <person name="Bohutskyi P."/>
            <person name="Hill E.A."/>
            <person name="Rabines A."/>
            <person name="Zheng H."/>
            <person name="Allen L.Z."/>
            <person name="Kuo A."/>
            <person name="Grigoriev I.V."/>
            <person name="Allen A.E."/>
            <person name="Hazlebeck D."/>
            <person name="Allen E.E."/>
        </authorList>
    </citation>
    <scope>NUCLEOTIDE SEQUENCE</scope>
    <source>
        <strain evidence="2">Hildebrandi</strain>
    </source>
</reference>
<feature type="region of interest" description="Disordered" evidence="1">
    <location>
        <begin position="324"/>
        <end position="354"/>
    </location>
</feature>
<dbReference type="PANTHER" id="PTHR34560:SF1">
    <property type="entry name" value="START DOMAIN-CONTAINING PROTEIN"/>
    <property type="match status" value="1"/>
</dbReference>
<feature type="compositionally biased region" description="Basic and acidic residues" evidence="1">
    <location>
        <begin position="345"/>
        <end position="354"/>
    </location>
</feature>
<dbReference type="Proteomes" id="UP000693970">
    <property type="component" value="Unassembled WGS sequence"/>
</dbReference>
<evidence type="ECO:0008006" key="4">
    <source>
        <dbReference type="Google" id="ProtNLM"/>
    </source>
</evidence>
<evidence type="ECO:0000256" key="1">
    <source>
        <dbReference type="SAM" id="MobiDB-lite"/>
    </source>
</evidence>
<reference evidence="2" key="2">
    <citation type="submission" date="2021-04" db="EMBL/GenBank/DDBJ databases">
        <authorList>
            <person name="Podell S."/>
        </authorList>
    </citation>
    <scope>NUCLEOTIDE SEQUENCE</scope>
    <source>
        <strain evidence="2">Hildebrandi</strain>
    </source>
</reference>
<dbReference type="AlphaFoldDB" id="A0A9K3PHH2"/>
<dbReference type="OrthoDB" id="43316at2759"/>